<comment type="caution">
    <text evidence="8">The sequence shown here is derived from an EMBL/GenBank/DDBJ whole genome shotgun (WGS) entry which is preliminary data.</text>
</comment>
<dbReference type="InterPro" id="IPR029044">
    <property type="entry name" value="Nucleotide-diphossugar_trans"/>
</dbReference>
<feature type="domain" description="Tyrosine specific protein phosphatases" evidence="7">
    <location>
        <begin position="692"/>
        <end position="758"/>
    </location>
</feature>
<dbReference type="EC" id="3.1.3.48" evidence="2"/>
<feature type="region of interest" description="Disordered" evidence="6">
    <location>
        <begin position="576"/>
        <end position="602"/>
    </location>
</feature>
<dbReference type="InterPro" id="IPR000387">
    <property type="entry name" value="Tyr_Pase_dom"/>
</dbReference>
<dbReference type="GO" id="GO:0051999">
    <property type="term" value="P:mannosyl-inositol phosphorylceramide biosynthetic process"/>
    <property type="evidence" value="ECO:0007669"/>
    <property type="project" value="TreeGrafter"/>
</dbReference>
<dbReference type="Gene3D" id="3.90.550.20">
    <property type="match status" value="1"/>
</dbReference>
<keyword evidence="9" id="KW-1185">Reference proteome</keyword>
<dbReference type="InterPro" id="IPR051706">
    <property type="entry name" value="Glycosyltransferase_domain"/>
</dbReference>
<name>A0A813DSP8_POLGL</name>
<dbReference type="EMBL" id="CAJNNV010003761">
    <property type="protein sequence ID" value="CAE8589569.1"/>
    <property type="molecule type" value="Genomic_DNA"/>
</dbReference>
<feature type="region of interest" description="Disordered" evidence="6">
    <location>
        <begin position="858"/>
        <end position="931"/>
    </location>
</feature>
<feature type="region of interest" description="Disordered" evidence="6">
    <location>
        <begin position="790"/>
        <end position="825"/>
    </location>
</feature>
<comment type="similarity">
    <text evidence="1">Belongs to the protein-tyrosine phosphatase family. Non-receptor class CDC14 subfamily.</text>
</comment>
<dbReference type="GO" id="GO:0016020">
    <property type="term" value="C:membrane"/>
    <property type="evidence" value="ECO:0007669"/>
    <property type="project" value="GOC"/>
</dbReference>
<dbReference type="OrthoDB" id="5632at2759"/>
<dbReference type="PROSITE" id="PS50056">
    <property type="entry name" value="TYR_PHOSPHATASE_2"/>
    <property type="match status" value="1"/>
</dbReference>
<dbReference type="PANTHER" id="PTHR32385">
    <property type="entry name" value="MANNOSYL PHOSPHORYLINOSITOL CERAMIDE SYNTHASE"/>
    <property type="match status" value="1"/>
</dbReference>
<dbReference type="GO" id="GO:0000030">
    <property type="term" value="F:mannosyltransferase activity"/>
    <property type="evidence" value="ECO:0007669"/>
    <property type="project" value="TreeGrafter"/>
</dbReference>
<evidence type="ECO:0000313" key="8">
    <source>
        <dbReference type="EMBL" id="CAE8589569.1"/>
    </source>
</evidence>
<dbReference type="SUPFAM" id="SSF53448">
    <property type="entry name" value="Nucleotide-diphospho-sugar transferases"/>
    <property type="match status" value="1"/>
</dbReference>
<evidence type="ECO:0000256" key="5">
    <source>
        <dbReference type="ARBA" id="ARBA00022912"/>
    </source>
</evidence>
<dbReference type="Pfam" id="PF22785">
    <property type="entry name" value="Tc-R-P"/>
    <property type="match status" value="1"/>
</dbReference>
<dbReference type="AlphaFoldDB" id="A0A813DSP8"/>
<feature type="compositionally biased region" description="Low complexity" evidence="6">
    <location>
        <begin position="593"/>
        <end position="602"/>
    </location>
</feature>
<keyword evidence="4" id="KW-0378">Hydrolase</keyword>
<evidence type="ECO:0000259" key="7">
    <source>
        <dbReference type="PROSITE" id="PS50056"/>
    </source>
</evidence>
<reference evidence="8" key="1">
    <citation type="submission" date="2021-02" db="EMBL/GenBank/DDBJ databases">
        <authorList>
            <person name="Dougan E. K."/>
            <person name="Rhodes N."/>
            <person name="Thang M."/>
            <person name="Chan C."/>
        </authorList>
    </citation>
    <scope>NUCLEOTIDE SEQUENCE</scope>
</reference>
<dbReference type="GO" id="GO:0004725">
    <property type="term" value="F:protein tyrosine phosphatase activity"/>
    <property type="evidence" value="ECO:0007669"/>
    <property type="project" value="UniProtKB-EC"/>
</dbReference>
<dbReference type="PANTHER" id="PTHR32385:SF23">
    <property type="entry name" value="NUCLEOTIDE-DIPHOSPHO-SUGAR TRANSFERASE"/>
    <property type="match status" value="1"/>
</dbReference>
<feature type="non-terminal residue" evidence="8">
    <location>
        <position position="931"/>
    </location>
</feature>
<dbReference type="Proteomes" id="UP000654075">
    <property type="component" value="Unassembled WGS sequence"/>
</dbReference>
<evidence type="ECO:0000256" key="4">
    <source>
        <dbReference type="ARBA" id="ARBA00022801"/>
    </source>
</evidence>
<dbReference type="Pfam" id="PF04488">
    <property type="entry name" value="Gly_transf_sug"/>
    <property type="match status" value="1"/>
</dbReference>
<keyword evidence="5" id="KW-0904">Protein phosphatase</keyword>
<evidence type="ECO:0000256" key="1">
    <source>
        <dbReference type="ARBA" id="ARBA00007315"/>
    </source>
</evidence>
<dbReference type="InterPro" id="IPR007577">
    <property type="entry name" value="GlycoTrfase_DXD_sugar-bd_CS"/>
</dbReference>
<dbReference type="InterPro" id="IPR016130">
    <property type="entry name" value="Tyr_Pase_AS"/>
</dbReference>
<protein>
    <recommendedName>
        <fullName evidence="2">protein-tyrosine-phosphatase</fullName>
        <ecNumber evidence="2">3.1.3.48</ecNumber>
    </recommendedName>
</protein>
<dbReference type="PROSITE" id="PS00383">
    <property type="entry name" value="TYR_PHOSPHATASE_1"/>
    <property type="match status" value="1"/>
</dbReference>
<keyword evidence="3" id="KW-0808">Transferase</keyword>
<accession>A0A813DSP8</accession>
<dbReference type="SUPFAM" id="SSF52799">
    <property type="entry name" value="(Phosphotyrosine protein) phosphatases II"/>
    <property type="match status" value="1"/>
</dbReference>
<sequence>VCPSPEFVHVLWDDDGLRSLVEEAFPEYLEVYDRYEQHIQRVDFARAAMLYLHGGLYVDMDVEALGNPFPNLPSGKVSVVGSPYTQNERHQNSMMASPAGHPFWRAMADEAVRRRSTPGVYKTTWQLTGPQMLDAVVDARPQDVHVLPTGKFNPAMQSPHFTAPHVITRHFCTSVWTHTMDINGMLLYQAVQAGDYEQVSSSGDYAGLAPAHHAAGALHAVQQEQQPEAEEKEQDEAEFASLVKALQCSLARGGPTEMTMKLGLRDAPREPSQWGTRSLNLLSSLSGRAYTSLAEPLIDLGKGVFWHCSAEVSADGRLQPSELQVLAGQVARFSEKHAYLEASKGQVAEVLQGSSPSGAVRVLFPEAMAELDNCIWDGDGHFDMTAYSSGPPTLGQIVSFLHMVDSSAEQARVTLHLSSEGRRNTGAVLAGAVLVLARGKSAEAAWAQIVCGGQPPSADPKTAWDRFQRPFEKEGVDTTASSLTVLDCLAGLEAARNLNWMAEYKTFDVASWRLLRQKFDATWIIPNEILAMGHPWTTAQNPRFPGLLDCCEPSQKPSGKPALMRAESLDSATKNRNFLDLPSGTTPRRFRSRASSGASLNSSESEAANRLAYLAPEAVEPQILAAGDVDVSQSSNYVEYLHRKDIGKVMRLNHSFECPEQCESTAKFREFGLTYEEFGFNDGDVPSKQLTRNFVTACRKAVEESGKGVAVHCMAGLGRTGVMVGAYAATRYSINGKAFHGWCRLCRPGSVQTGRQEVFLRHLKPPSNLILKVLCGGHMAMQNISSMGSVESVHLDKKPGSGEIHSASDASADQQEHQPGANEKHQRFACIGIQVARGQTTSPTLRLLEFLPTARTAAASSEQLQQERLPRADEEEQDEAEFASIANQHKKATPAFGKLRTPTLTSFESISSSEDEEGPPMQPTRGGPQRR</sequence>
<dbReference type="InterPro" id="IPR029021">
    <property type="entry name" value="Prot-tyrosine_phosphatase-like"/>
</dbReference>
<evidence type="ECO:0000256" key="3">
    <source>
        <dbReference type="ARBA" id="ARBA00022679"/>
    </source>
</evidence>
<organism evidence="8 9">
    <name type="scientific">Polarella glacialis</name>
    <name type="common">Dinoflagellate</name>
    <dbReference type="NCBI Taxonomy" id="89957"/>
    <lineage>
        <taxon>Eukaryota</taxon>
        <taxon>Sar</taxon>
        <taxon>Alveolata</taxon>
        <taxon>Dinophyceae</taxon>
        <taxon>Suessiales</taxon>
        <taxon>Suessiaceae</taxon>
        <taxon>Polarella</taxon>
    </lineage>
</organism>
<dbReference type="Gene3D" id="3.90.190.10">
    <property type="entry name" value="Protein tyrosine phosphatase superfamily"/>
    <property type="match status" value="2"/>
</dbReference>
<gene>
    <name evidence="8" type="ORF">PGLA1383_LOCUS8323</name>
</gene>
<dbReference type="FunFam" id="3.90.190.10:FF:000006">
    <property type="entry name" value="Dual specificity protein phosphatase CDC14B"/>
    <property type="match status" value="1"/>
</dbReference>
<evidence type="ECO:0000256" key="6">
    <source>
        <dbReference type="SAM" id="MobiDB-lite"/>
    </source>
</evidence>
<evidence type="ECO:0000313" key="9">
    <source>
        <dbReference type="Proteomes" id="UP000654075"/>
    </source>
</evidence>
<proteinExistence type="inferred from homology"/>
<evidence type="ECO:0000256" key="2">
    <source>
        <dbReference type="ARBA" id="ARBA00013064"/>
    </source>
</evidence>